<reference evidence="3" key="1">
    <citation type="submission" date="2022-11" db="UniProtKB">
        <authorList>
            <consortium name="WormBaseParasite"/>
        </authorList>
    </citation>
    <scope>IDENTIFICATION</scope>
</reference>
<dbReference type="Proteomes" id="UP000887566">
    <property type="component" value="Unplaced"/>
</dbReference>
<accession>A0A914XCK4</accession>
<sequence>MKRIPQHLKDFLKDIATKSSHSLLQSRIGFIVDATNECENLVIDSRRALANVTGLLIEIAHSLGAKKQYAKQNKFTFSGSRHHQRQSGNLKESYQGRSERTNIPFDGRSRAFTRAMTDMESRMSDIPDPWKGLVGCVINRTGDENDMLNMFQNKYILVSSAHLLTELSMLKNLTASDLSAEKIATLRIKFSDFFKTIHPSSSAPIRQKVLQVCNSSLEIIENWEKNINSSIETDKSLVWTTLNENLRELRLLSYGEINGSFMLDERLDECLGDLDRPTANVLNPARESHAPDDANERSKSHFYRLLSNSSSLMNSIEANWRKIEEFFKLLNDYQT</sequence>
<feature type="compositionally biased region" description="Polar residues" evidence="1">
    <location>
        <begin position="86"/>
        <end position="96"/>
    </location>
</feature>
<evidence type="ECO:0000256" key="1">
    <source>
        <dbReference type="SAM" id="MobiDB-lite"/>
    </source>
</evidence>
<organism evidence="2 3">
    <name type="scientific">Plectus sambesii</name>
    <dbReference type="NCBI Taxonomy" id="2011161"/>
    <lineage>
        <taxon>Eukaryota</taxon>
        <taxon>Metazoa</taxon>
        <taxon>Ecdysozoa</taxon>
        <taxon>Nematoda</taxon>
        <taxon>Chromadorea</taxon>
        <taxon>Plectida</taxon>
        <taxon>Plectina</taxon>
        <taxon>Plectoidea</taxon>
        <taxon>Plectidae</taxon>
        <taxon>Plectus</taxon>
    </lineage>
</organism>
<dbReference type="AlphaFoldDB" id="A0A914XCK4"/>
<keyword evidence="2" id="KW-1185">Reference proteome</keyword>
<name>A0A914XCK4_9BILA</name>
<protein>
    <submittedName>
        <fullName evidence="3">Uncharacterized protein</fullName>
    </submittedName>
</protein>
<proteinExistence type="predicted"/>
<evidence type="ECO:0000313" key="3">
    <source>
        <dbReference type="WBParaSite" id="PSAMB.scaffold7429size7658.g30086.t1"/>
    </source>
</evidence>
<dbReference type="WBParaSite" id="PSAMB.scaffold7429size7658.g30086.t1">
    <property type="protein sequence ID" value="PSAMB.scaffold7429size7658.g30086.t1"/>
    <property type="gene ID" value="PSAMB.scaffold7429size7658.g30086"/>
</dbReference>
<evidence type="ECO:0000313" key="2">
    <source>
        <dbReference type="Proteomes" id="UP000887566"/>
    </source>
</evidence>
<feature type="region of interest" description="Disordered" evidence="1">
    <location>
        <begin position="77"/>
        <end position="100"/>
    </location>
</feature>